<dbReference type="RefSeq" id="WP_106168824.1">
    <property type="nucleotide sequence ID" value="NZ_JAVKZF010000002.1"/>
</dbReference>
<protein>
    <submittedName>
        <fullName evidence="3">Hydrolase</fullName>
    </submittedName>
</protein>
<sequence>MDLHYEIQGKGDPVVLLHSGGVDSRDWQFIAPQLTQTHQVITYDQRGTGKSSPRLEPVNHVEDFRRLLDSLEIDKAVLVGHSIGGQIATDFTLDNPERVTKLVLVAPGLTGFQFSPEFDRYVQAIWAAVPDVEKMLEVTLNSPVYAVHVVMNSPQRDRFYQIKHHNVLRAFEWKNFDQVWTQPPAIERLNELKSKTLFIIGTQESEDCYRIAEFFKRVPDIRFAQIEGADHIPTLTHPQEVYRLITQFLSESQY</sequence>
<evidence type="ECO:0000259" key="2">
    <source>
        <dbReference type="Pfam" id="PF00561"/>
    </source>
</evidence>
<dbReference type="PANTHER" id="PTHR43798:SF31">
    <property type="entry name" value="AB HYDROLASE SUPERFAMILY PROTEIN YCLE"/>
    <property type="match status" value="1"/>
</dbReference>
<dbReference type="InterPro" id="IPR029058">
    <property type="entry name" value="AB_hydrolase_fold"/>
</dbReference>
<dbReference type="AlphaFoldDB" id="A0AB37UJQ5"/>
<dbReference type="PANTHER" id="PTHR43798">
    <property type="entry name" value="MONOACYLGLYCEROL LIPASE"/>
    <property type="match status" value="1"/>
</dbReference>
<feature type="domain" description="AB hydrolase-1" evidence="2">
    <location>
        <begin position="13"/>
        <end position="238"/>
    </location>
</feature>
<dbReference type="SUPFAM" id="SSF53474">
    <property type="entry name" value="alpha/beta-Hydrolases"/>
    <property type="match status" value="1"/>
</dbReference>
<dbReference type="InterPro" id="IPR000073">
    <property type="entry name" value="AB_hydrolase_1"/>
</dbReference>
<reference evidence="3 4" key="1">
    <citation type="journal article" date="2019" name="Genome Biol. Evol.">
        <title>Day and night: Metabolic profiles and evolutionary relationships of six axenic non-marine cyanobacteria.</title>
        <authorList>
            <person name="Will S.E."/>
            <person name="Henke P."/>
            <person name="Boedeker C."/>
            <person name="Huang S."/>
            <person name="Brinkmann H."/>
            <person name="Rohde M."/>
            <person name="Jarek M."/>
            <person name="Friedl T."/>
            <person name="Seufert S."/>
            <person name="Schumacher M."/>
            <person name="Overmann J."/>
            <person name="Neumann-Schaal M."/>
            <person name="Petersen J."/>
        </authorList>
    </citation>
    <scope>NUCLEOTIDE SEQUENCE [LARGE SCALE GENOMIC DNA]</scope>
    <source>
        <strain evidence="3 4">SAG 39.79</strain>
    </source>
</reference>
<dbReference type="Proteomes" id="UP000282574">
    <property type="component" value="Unassembled WGS sequence"/>
</dbReference>
<dbReference type="GO" id="GO:0016020">
    <property type="term" value="C:membrane"/>
    <property type="evidence" value="ECO:0007669"/>
    <property type="project" value="TreeGrafter"/>
</dbReference>
<comment type="caution">
    <text evidence="3">The sequence shown here is derived from an EMBL/GenBank/DDBJ whole genome shotgun (WGS) entry which is preliminary data.</text>
</comment>
<accession>A0AB37UJQ5</accession>
<dbReference type="EMBL" id="RSCK01000023">
    <property type="protein sequence ID" value="RUT11632.1"/>
    <property type="molecule type" value="Genomic_DNA"/>
</dbReference>
<dbReference type="InterPro" id="IPR050266">
    <property type="entry name" value="AB_hydrolase_sf"/>
</dbReference>
<evidence type="ECO:0000313" key="3">
    <source>
        <dbReference type="EMBL" id="RUT11632.1"/>
    </source>
</evidence>
<dbReference type="Gene3D" id="3.40.50.1820">
    <property type="entry name" value="alpha/beta hydrolase"/>
    <property type="match status" value="1"/>
</dbReference>
<dbReference type="PRINTS" id="PR00111">
    <property type="entry name" value="ABHYDROLASE"/>
</dbReference>
<keyword evidence="4" id="KW-1185">Reference proteome</keyword>
<evidence type="ECO:0000256" key="1">
    <source>
        <dbReference type="ARBA" id="ARBA00022801"/>
    </source>
</evidence>
<organism evidence="3 4">
    <name type="scientific">Chroococcidiopsis cubana SAG 39.79</name>
    <dbReference type="NCBI Taxonomy" id="388085"/>
    <lineage>
        <taxon>Bacteria</taxon>
        <taxon>Bacillati</taxon>
        <taxon>Cyanobacteriota</taxon>
        <taxon>Cyanophyceae</taxon>
        <taxon>Chroococcidiopsidales</taxon>
        <taxon>Chroococcidiopsidaceae</taxon>
        <taxon>Chroococcidiopsis</taxon>
    </lineage>
</organism>
<gene>
    <name evidence="3" type="ORF">DSM107010_31190</name>
</gene>
<name>A0AB37UJQ5_9CYAN</name>
<evidence type="ECO:0000313" key="4">
    <source>
        <dbReference type="Proteomes" id="UP000282574"/>
    </source>
</evidence>
<proteinExistence type="predicted"/>
<dbReference type="Pfam" id="PF00561">
    <property type="entry name" value="Abhydrolase_1"/>
    <property type="match status" value="1"/>
</dbReference>
<keyword evidence="1 3" id="KW-0378">Hydrolase</keyword>
<dbReference type="GO" id="GO:0016787">
    <property type="term" value="F:hydrolase activity"/>
    <property type="evidence" value="ECO:0007669"/>
    <property type="project" value="UniProtKB-KW"/>
</dbReference>